<feature type="domain" description="Glycosyltransferase 2-like" evidence="1">
    <location>
        <begin position="5"/>
        <end position="130"/>
    </location>
</feature>
<dbReference type="RefSeq" id="WP_134449041.1">
    <property type="nucleotide sequence ID" value="NZ_SOFS01000025.1"/>
</dbReference>
<accession>A0ABY2IKP4</accession>
<dbReference type="PANTHER" id="PTHR43685">
    <property type="entry name" value="GLYCOSYLTRANSFERASE"/>
    <property type="match status" value="1"/>
</dbReference>
<dbReference type="Proteomes" id="UP000297604">
    <property type="component" value="Unassembled WGS sequence"/>
</dbReference>
<evidence type="ECO:0000259" key="1">
    <source>
        <dbReference type="Pfam" id="PF00535"/>
    </source>
</evidence>
<dbReference type="SUPFAM" id="SSF53448">
    <property type="entry name" value="Nucleotide-diphospho-sugar transferases"/>
    <property type="match status" value="1"/>
</dbReference>
<dbReference type="Pfam" id="PF00535">
    <property type="entry name" value="Glycos_transf_2"/>
    <property type="match status" value="1"/>
</dbReference>
<keyword evidence="3" id="KW-1185">Reference proteome</keyword>
<evidence type="ECO:0000313" key="2">
    <source>
        <dbReference type="EMBL" id="TFC19363.1"/>
    </source>
</evidence>
<protein>
    <submittedName>
        <fullName evidence="2">Glycosyltransferase</fullName>
    </submittedName>
</protein>
<dbReference type="InterPro" id="IPR029044">
    <property type="entry name" value="Nucleotide-diphossugar_trans"/>
</dbReference>
<reference evidence="2 3" key="1">
    <citation type="submission" date="2019-03" db="EMBL/GenBank/DDBJ databases">
        <title>Genomics of glacier-inhabiting Cryobacterium strains.</title>
        <authorList>
            <person name="Liu Q."/>
            <person name="Xin Y.-H."/>
        </authorList>
    </citation>
    <scope>NUCLEOTIDE SEQUENCE [LARGE SCALE GENOMIC DNA]</scope>
    <source>
        <strain evidence="2 3">MDB1-5</strain>
    </source>
</reference>
<organism evidence="2 3">
    <name type="scientific">Cryobacterium glucosi</name>
    <dbReference type="NCBI Taxonomy" id="1259175"/>
    <lineage>
        <taxon>Bacteria</taxon>
        <taxon>Bacillati</taxon>
        <taxon>Actinomycetota</taxon>
        <taxon>Actinomycetes</taxon>
        <taxon>Micrococcales</taxon>
        <taxon>Microbacteriaceae</taxon>
        <taxon>Cryobacterium</taxon>
    </lineage>
</organism>
<dbReference type="InterPro" id="IPR050834">
    <property type="entry name" value="Glycosyltransf_2"/>
</dbReference>
<gene>
    <name evidence="2" type="ORF">E3O46_12405</name>
</gene>
<dbReference type="Gene3D" id="3.90.550.10">
    <property type="entry name" value="Spore Coat Polysaccharide Biosynthesis Protein SpsA, Chain A"/>
    <property type="match status" value="1"/>
</dbReference>
<dbReference type="PANTHER" id="PTHR43685:SF2">
    <property type="entry name" value="GLYCOSYLTRANSFERASE 2-LIKE DOMAIN-CONTAINING PROTEIN"/>
    <property type="match status" value="1"/>
</dbReference>
<proteinExistence type="predicted"/>
<sequence>MTLDIMMPFYGRVDHFRIAVESVLAQTDPDWRLVVIDDCYPDVTAGEWLVGLADPRIVYRRNPVNAGINVNFQASIDLAVNEWLTIFGCDDVMLPGYVARVKALGQAHPTADFIHPGTRVIDGDGRVYRPLVDRMKALYRPHVRGTIELGGEKLAVSVTRGNWMNFPAIAWRRSAVAAVGFRPNLSVIQDLGLALDVAFQGGSLLLDDEVVFEYRRHASSVSSWRAAEGSRFVEEQRFFRALAAEFEEHGWPRAARTARWHISSRINALTRLPEAVSARQTAGIRILARHALGLSLAEPAERR</sequence>
<name>A0ABY2IKP4_9MICO</name>
<dbReference type="InterPro" id="IPR001173">
    <property type="entry name" value="Glyco_trans_2-like"/>
</dbReference>
<dbReference type="EMBL" id="SOFS01000025">
    <property type="protein sequence ID" value="TFC19363.1"/>
    <property type="molecule type" value="Genomic_DNA"/>
</dbReference>
<evidence type="ECO:0000313" key="3">
    <source>
        <dbReference type="Proteomes" id="UP000297604"/>
    </source>
</evidence>
<comment type="caution">
    <text evidence="2">The sequence shown here is derived from an EMBL/GenBank/DDBJ whole genome shotgun (WGS) entry which is preliminary data.</text>
</comment>